<comment type="caution">
    <text evidence="2">The sequence shown here is derived from an EMBL/GenBank/DDBJ whole genome shotgun (WGS) entry which is preliminary data.</text>
</comment>
<feature type="region of interest" description="Disordered" evidence="1">
    <location>
        <begin position="38"/>
        <end position="57"/>
    </location>
</feature>
<dbReference type="Pfam" id="PF19731">
    <property type="entry name" value="DUF6222"/>
    <property type="match status" value="1"/>
</dbReference>
<dbReference type="InterPro" id="IPR046194">
    <property type="entry name" value="DUF6222"/>
</dbReference>
<name>A0ABQ3K4P5_9PSEU</name>
<evidence type="ECO:0000256" key="1">
    <source>
        <dbReference type="SAM" id="MobiDB-lite"/>
    </source>
</evidence>
<evidence type="ECO:0000313" key="2">
    <source>
        <dbReference type="EMBL" id="GHF99073.1"/>
    </source>
</evidence>
<feature type="region of interest" description="Disordered" evidence="1">
    <location>
        <begin position="1"/>
        <end position="24"/>
    </location>
</feature>
<dbReference type="Proteomes" id="UP000649955">
    <property type="component" value="Unassembled WGS sequence"/>
</dbReference>
<keyword evidence="3" id="KW-1185">Reference proteome</keyword>
<accession>A0ABQ3K4P5</accession>
<reference evidence="3" key="1">
    <citation type="journal article" date="2019" name="Int. J. Syst. Evol. Microbiol.">
        <title>The Global Catalogue of Microorganisms (GCM) 10K type strain sequencing project: providing services to taxonomists for standard genome sequencing and annotation.</title>
        <authorList>
            <consortium name="The Broad Institute Genomics Platform"/>
            <consortium name="The Broad Institute Genome Sequencing Center for Infectious Disease"/>
            <person name="Wu L."/>
            <person name="Ma J."/>
        </authorList>
    </citation>
    <scope>NUCLEOTIDE SEQUENCE [LARGE SCALE GENOMIC DNA]</scope>
    <source>
        <strain evidence="3">CGMCC 4.7680</strain>
    </source>
</reference>
<dbReference type="EMBL" id="BNAW01000003">
    <property type="protein sequence ID" value="GHF99073.1"/>
    <property type="molecule type" value="Genomic_DNA"/>
</dbReference>
<organism evidence="2 3">
    <name type="scientific">Amycolatopsis bullii</name>
    <dbReference type="NCBI Taxonomy" id="941987"/>
    <lineage>
        <taxon>Bacteria</taxon>
        <taxon>Bacillati</taxon>
        <taxon>Actinomycetota</taxon>
        <taxon>Actinomycetes</taxon>
        <taxon>Pseudonocardiales</taxon>
        <taxon>Pseudonocardiaceae</taxon>
        <taxon>Amycolatopsis</taxon>
    </lineage>
</organism>
<dbReference type="RefSeq" id="WP_373308971.1">
    <property type="nucleotide sequence ID" value="NZ_BNAW01000003.1"/>
</dbReference>
<gene>
    <name evidence="2" type="ORF">GCM10017567_12410</name>
</gene>
<sequence length="57" mass="6537">MTTNQAAVPVPIEPRTPEPDGRLGRGIVWSDLVAEMEREWARRGRDNHDVREDRRAA</sequence>
<protein>
    <submittedName>
        <fullName evidence="2">Uncharacterized protein</fullName>
    </submittedName>
</protein>
<proteinExistence type="predicted"/>
<evidence type="ECO:0000313" key="3">
    <source>
        <dbReference type="Proteomes" id="UP000649955"/>
    </source>
</evidence>